<evidence type="ECO:0000313" key="2">
    <source>
        <dbReference type="Proteomes" id="UP000623967"/>
    </source>
</evidence>
<name>A0ABS1TT47_9BACI</name>
<dbReference type="Proteomes" id="UP000623967">
    <property type="component" value="Unassembled WGS sequence"/>
</dbReference>
<protein>
    <recommendedName>
        <fullName evidence="3">Phage protein</fullName>
    </recommendedName>
</protein>
<gene>
    <name evidence="1" type="ORF">JK635_19960</name>
</gene>
<reference evidence="1 2" key="1">
    <citation type="submission" date="2021-01" db="EMBL/GenBank/DDBJ databases">
        <title>Genome public.</title>
        <authorList>
            <person name="Liu C."/>
            <person name="Sun Q."/>
        </authorList>
    </citation>
    <scope>NUCLEOTIDE SEQUENCE [LARGE SCALE GENOMIC DNA]</scope>
    <source>
        <strain evidence="1 2">YIM B02564</strain>
    </source>
</reference>
<keyword evidence="2" id="KW-1185">Reference proteome</keyword>
<dbReference type="EMBL" id="JAESWB010000340">
    <property type="protein sequence ID" value="MBL4954437.1"/>
    <property type="molecule type" value="Genomic_DNA"/>
</dbReference>
<proteinExistence type="predicted"/>
<organism evidence="1 2">
    <name type="scientific">Neobacillus paridis</name>
    <dbReference type="NCBI Taxonomy" id="2803862"/>
    <lineage>
        <taxon>Bacteria</taxon>
        <taxon>Bacillati</taxon>
        <taxon>Bacillota</taxon>
        <taxon>Bacilli</taxon>
        <taxon>Bacillales</taxon>
        <taxon>Bacillaceae</taxon>
        <taxon>Neobacillus</taxon>
    </lineage>
</organism>
<sequence length="47" mass="5751">MNKKTDFPSRKQLDEAFHFLHDQINRIAIMEEIEMMKQENEENDSIR</sequence>
<comment type="caution">
    <text evidence="1">The sequence shown here is derived from an EMBL/GenBank/DDBJ whole genome shotgun (WGS) entry which is preliminary data.</text>
</comment>
<dbReference type="RefSeq" id="WP_202655686.1">
    <property type="nucleotide sequence ID" value="NZ_JAESWB010000340.1"/>
</dbReference>
<evidence type="ECO:0000313" key="1">
    <source>
        <dbReference type="EMBL" id="MBL4954437.1"/>
    </source>
</evidence>
<evidence type="ECO:0008006" key="3">
    <source>
        <dbReference type="Google" id="ProtNLM"/>
    </source>
</evidence>
<accession>A0ABS1TT47</accession>